<keyword evidence="3" id="KW-1185">Reference proteome</keyword>
<protein>
    <recommendedName>
        <fullName evidence="4">Phospholipase</fullName>
    </recommendedName>
</protein>
<keyword evidence="1" id="KW-1133">Transmembrane helix</keyword>
<keyword evidence="1" id="KW-0472">Membrane</keyword>
<evidence type="ECO:0000256" key="1">
    <source>
        <dbReference type="SAM" id="Phobius"/>
    </source>
</evidence>
<dbReference type="AlphaFoldDB" id="A0A2X4PUH7"/>
<name>A0A2X4PUH7_9PORP</name>
<dbReference type="RefSeq" id="WP_023936197.1">
    <property type="nucleotide sequence ID" value="NZ_FUXH01000003.1"/>
</dbReference>
<dbReference type="EMBL" id="LS483447">
    <property type="protein sequence ID" value="SQH72199.1"/>
    <property type="molecule type" value="Genomic_DNA"/>
</dbReference>
<evidence type="ECO:0000313" key="2">
    <source>
        <dbReference type="EMBL" id="SQH72199.1"/>
    </source>
</evidence>
<feature type="transmembrane region" description="Helical" evidence="1">
    <location>
        <begin position="6"/>
        <end position="23"/>
    </location>
</feature>
<keyword evidence="1" id="KW-0812">Transmembrane</keyword>
<organism evidence="2 3">
    <name type="scientific">Porphyromonas crevioricanis</name>
    <dbReference type="NCBI Taxonomy" id="393921"/>
    <lineage>
        <taxon>Bacteria</taxon>
        <taxon>Pseudomonadati</taxon>
        <taxon>Bacteroidota</taxon>
        <taxon>Bacteroidia</taxon>
        <taxon>Bacteroidales</taxon>
        <taxon>Porphyromonadaceae</taxon>
        <taxon>Porphyromonas</taxon>
    </lineage>
</organism>
<accession>A0A2X4PUH7</accession>
<evidence type="ECO:0008006" key="4">
    <source>
        <dbReference type="Google" id="ProtNLM"/>
    </source>
</evidence>
<dbReference type="OrthoDB" id="1097760at2"/>
<dbReference type="Proteomes" id="UP000249300">
    <property type="component" value="Chromosome 1"/>
</dbReference>
<sequence length="142" mass="16553">MTNTILIFIISITLLALIALLASRREKRNRIARGLPAEEPSSYRRPEGCCGKHEVCEHDPALRHKQAKPTYFDDEELDRYCGTPPNKYNEEDKTLFYEVLYTLLPEDIKPWILSLGQRGITLPDDVRQQAHRLYKEQEKPRS</sequence>
<reference evidence="2 3" key="1">
    <citation type="submission" date="2018-06" db="EMBL/GenBank/DDBJ databases">
        <authorList>
            <consortium name="Pathogen Informatics"/>
            <person name="Doyle S."/>
        </authorList>
    </citation>
    <scope>NUCLEOTIDE SEQUENCE [LARGE SCALE GENOMIC DNA]</scope>
    <source>
        <strain evidence="2 3">NCTC12858</strain>
    </source>
</reference>
<gene>
    <name evidence="2" type="ORF">NCTC12858_00005</name>
</gene>
<evidence type="ECO:0000313" key="3">
    <source>
        <dbReference type="Proteomes" id="UP000249300"/>
    </source>
</evidence>
<proteinExistence type="predicted"/>
<dbReference type="KEGG" id="pcre:NCTC12858_00005"/>